<evidence type="ECO:0000259" key="7">
    <source>
        <dbReference type="Pfam" id="PF01379"/>
    </source>
</evidence>
<evidence type="ECO:0000259" key="8">
    <source>
        <dbReference type="Pfam" id="PF03900"/>
    </source>
</evidence>
<feature type="domain" description="Porphobilinogen deaminase N-terminal" evidence="7">
    <location>
        <begin position="7"/>
        <end position="214"/>
    </location>
</feature>
<comment type="similarity">
    <text evidence="2 6">Belongs to the HMBS family.</text>
</comment>
<comment type="caution">
    <text evidence="9">The sequence shown here is derived from an EMBL/GenBank/DDBJ whole genome shotgun (WGS) entry which is preliminary data.</text>
</comment>
<evidence type="ECO:0000256" key="2">
    <source>
        <dbReference type="ARBA" id="ARBA00005638"/>
    </source>
</evidence>
<protein>
    <recommendedName>
        <fullName evidence="6">Porphobilinogen deaminase</fullName>
        <shortName evidence="6">PBG</shortName>
        <ecNumber evidence="6">2.5.1.61</ecNumber>
    </recommendedName>
    <alternativeName>
        <fullName evidence="6">Hydroxymethylbilane synthase</fullName>
        <shortName evidence="6">HMBS</shortName>
    </alternativeName>
    <alternativeName>
        <fullName evidence="6">Pre-uroporphyrinogen synthase</fullName>
    </alternativeName>
</protein>
<dbReference type="Gene3D" id="3.40.190.10">
    <property type="entry name" value="Periplasmic binding protein-like II"/>
    <property type="match status" value="2"/>
</dbReference>
<gene>
    <name evidence="6 9" type="primary">hemC</name>
    <name evidence="9" type="ORF">H8J70_07520</name>
</gene>
<organism evidence="9 10">
    <name type="scientific">Megasphaera hominis</name>
    <dbReference type="NCBI Taxonomy" id="159836"/>
    <lineage>
        <taxon>Bacteria</taxon>
        <taxon>Bacillati</taxon>
        <taxon>Bacillota</taxon>
        <taxon>Negativicutes</taxon>
        <taxon>Veillonellales</taxon>
        <taxon>Veillonellaceae</taxon>
        <taxon>Megasphaera</taxon>
    </lineage>
</organism>
<feature type="domain" description="Porphobilinogen deaminase C-terminal" evidence="8">
    <location>
        <begin position="227"/>
        <end position="296"/>
    </location>
</feature>
<keyword evidence="3 6" id="KW-0808">Transferase</keyword>
<comment type="subunit">
    <text evidence="6">Monomer.</text>
</comment>
<dbReference type="Gene3D" id="3.30.160.40">
    <property type="entry name" value="Porphobilinogen deaminase, C-terminal domain"/>
    <property type="match status" value="1"/>
</dbReference>
<comment type="cofactor">
    <cofactor evidence="6">
        <name>dipyrromethane</name>
        <dbReference type="ChEBI" id="CHEBI:60342"/>
    </cofactor>
    <text evidence="6">Binds 1 dipyrromethane group covalently.</text>
</comment>
<evidence type="ECO:0000313" key="10">
    <source>
        <dbReference type="Proteomes" id="UP000606870"/>
    </source>
</evidence>
<dbReference type="PANTHER" id="PTHR11557">
    <property type="entry name" value="PORPHOBILINOGEN DEAMINASE"/>
    <property type="match status" value="1"/>
</dbReference>
<comment type="miscellaneous">
    <text evidence="6">The porphobilinogen subunits are added to the dipyrromethane group.</text>
</comment>
<evidence type="ECO:0000256" key="4">
    <source>
        <dbReference type="ARBA" id="ARBA00023244"/>
    </source>
</evidence>
<dbReference type="SUPFAM" id="SSF53850">
    <property type="entry name" value="Periplasmic binding protein-like II"/>
    <property type="match status" value="1"/>
</dbReference>
<comment type="catalytic activity">
    <reaction evidence="5 6">
        <text>4 porphobilinogen + H2O = hydroxymethylbilane + 4 NH4(+)</text>
        <dbReference type="Rhea" id="RHEA:13185"/>
        <dbReference type="ChEBI" id="CHEBI:15377"/>
        <dbReference type="ChEBI" id="CHEBI:28938"/>
        <dbReference type="ChEBI" id="CHEBI:57845"/>
        <dbReference type="ChEBI" id="CHEBI:58126"/>
        <dbReference type="EC" id="2.5.1.61"/>
    </reaction>
</comment>
<dbReference type="GO" id="GO:0004418">
    <property type="term" value="F:hydroxymethylbilane synthase activity"/>
    <property type="evidence" value="ECO:0007669"/>
    <property type="project" value="UniProtKB-EC"/>
</dbReference>
<evidence type="ECO:0000256" key="5">
    <source>
        <dbReference type="ARBA" id="ARBA00048169"/>
    </source>
</evidence>
<feature type="modified residue" description="S-(dipyrrolylmethanemethyl)cysteine" evidence="6">
    <location>
        <position position="243"/>
    </location>
</feature>
<dbReference type="InterPro" id="IPR036803">
    <property type="entry name" value="Porphobilinogen_deaminase_C_sf"/>
</dbReference>
<evidence type="ECO:0000256" key="3">
    <source>
        <dbReference type="ARBA" id="ARBA00022679"/>
    </source>
</evidence>
<dbReference type="EMBL" id="JACOGK010000019">
    <property type="protein sequence ID" value="MBC3537097.1"/>
    <property type="molecule type" value="Genomic_DNA"/>
</dbReference>
<dbReference type="Pfam" id="PF01379">
    <property type="entry name" value="Porphobil_deam"/>
    <property type="match status" value="1"/>
</dbReference>
<dbReference type="Pfam" id="PF03900">
    <property type="entry name" value="Porphobil_deamC"/>
    <property type="match status" value="1"/>
</dbReference>
<comment type="function">
    <text evidence="1 6">Tetrapolymerization of the monopyrrole PBG into the hydroxymethylbilane pre-uroporphyrinogen in several discrete steps.</text>
</comment>
<dbReference type="InterPro" id="IPR022417">
    <property type="entry name" value="Porphobilin_deaminase_N"/>
</dbReference>
<dbReference type="InterPro" id="IPR022418">
    <property type="entry name" value="Porphobilinogen_deaminase_C"/>
</dbReference>
<dbReference type="SUPFAM" id="SSF54782">
    <property type="entry name" value="Porphobilinogen deaminase (hydroxymethylbilane synthase), C-terminal domain"/>
    <property type="match status" value="1"/>
</dbReference>
<evidence type="ECO:0000313" key="9">
    <source>
        <dbReference type="EMBL" id="MBC3537097.1"/>
    </source>
</evidence>
<accession>A0ABR6VK19</accession>
<name>A0ABR6VK19_9FIRM</name>
<dbReference type="PRINTS" id="PR00151">
    <property type="entry name" value="PORPHBDMNASE"/>
</dbReference>
<dbReference type="EC" id="2.5.1.61" evidence="6"/>
<dbReference type="Proteomes" id="UP000606870">
    <property type="component" value="Unassembled WGS sequence"/>
</dbReference>
<sequence length="313" mass="33400">MRTIEQITIGTRCSRLAVRQAESVAASLRLLFPQIPVTLKYIHTRGDKIVDRPLSAIGGKGLFTEEIEREILAGTIDLAVHSLKDVPAELPVDLTLGAITKREPAQDAFVSCQYASLADLPQGARVGTSSLRRKAQLLHVRPDLDVSDLRGNVDTRLRRLDAGEYAAIILAAAGLTRLQLADRITAYLPADEFIPAAGQGALALETRAADTAMLQLLEKLHDSETAACVTAERSFSRHIGGSCQIPAGAYGTIQQNRLILRAVIASPDGRQSLCRSLAGAPADAEELGRHMATQMLAEGGSAILALSAKGENL</sequence>
<dbReference type="NCBIfam" id="TIGR00212">
    <property type="entry name" value="hemC"/>
    <property type="match status" value="1"/>
</dbReference>
<dbReference type="InterPro" id="IPR000860">
    <property type="entry name" value="HemC"/>
</dbReference>
<dbReference type="HAMAP" id="MF_00260">
    <property type="entry name" value="Porphobil_deam"/>
    <property type="match status" value="1"/>
</dbReference>
<keyword evidence="10" id="KW-1185">Reference proteome</keyword>
<dbReference type="PANTHER" id="PTHR11557:SF0">
    <property type="entry name" value="PORPHOBILINOGEN DEAMINASE"/>
    <property type="match status" value="1"/>
</dbReference>
<dbReference type="RefSeq" id="WP_186503273.1">
    <property type="nucleotide sequence ID" value="NZ_JACOGK010000019.1"/>
</dbReference>
<proteinExistence type="inferred from homology"/>
<keyword evidence="4 6" id="KW-0627">Porphyrin biosynthesis</keyword>
<evidence type="ECO:0000256" key="6">
    <source>
        <dbReference type="HAMAP-Rule" id="MF_00260"/>
    </source>
</evidence>
<evidence type="ECO:0000256" key="1">
    <source>
        <dbReference type="ARBA" id="ARBA00002869"/>
    </source>
</evidence>
<reference evidence="9 10" key="1">
    <citation type="submission" date="2020-08" db="EMBL/GenBank/DDBJ databases">
        <authorList>
            <person name="Liu C."/>
            <person name="Sun Q."/>
        </authorList>
    </citation>
    <scope>NUCLEOTIDE SEQUENCE [LARGE SCALE GENOMIC DNA]</scope>
    <source>
        <strain evidence="9 10">NSJ-59</strain>
    </source>
</reference>
<dbReference type="PIRSF" id="PIRSF001438">
    <property type="entry name" value="4pyrrol_synth_OHMeBilane_synth"/>
    <property type="match status" value="1"/>
</dbReference>